<name>A0ABY4U1G3_RICCR</name>
<dbReference type="InterPro" id="IPR019734">
    <property type="entry name" value="TPR_rpt"/>
</dbReference>
<dbReference type="EMBL" id="CP098324">
    <property type="protein sequence ID" value="URW77682.1"/>
    <property type="molecule type" value="Genomic_DNA"/>
</dbReference>
<evidence type="ECO:0000313" key="2">
    <source>
        <dbReference type="EMBL" id="URW77682.1"/>
    </source>
</evidence>
<proteinExistence type="predicted"/>
<evidence type="ECO:0000313" key="3">
    <source>
        <dbReference type="Proteomes" id="UP001056268"/>
    </source>
</evidence>
<dbReference type="Proteomes" id="UP001056268">
    <property type="component" value="Chromosome"/>
</dbReference>
<evidence type="ECO:0000256" key="1">
    <source>
        <dbReference type="PROSITE-ProRule" id="PRU00339"/>
    </source>
</evidence>
<dbReference type="InterPro" id="IPR011990">
    <property type="entry name" value="TPR-like_helical_dom_sf"/>
</dbReference>
<dbReference type="Pfam" id="PF00515">
    <property type="entry name" value="TPR_1"/>
    <property type="match status" value="1"/>
</dbReference>
<protein>
    <submittedName>
        <fullName evidence="2">Tetratricopeptide repeat protein</fullName>
    </submittedName>
</protein>
<dbReference type="RefSeq" id="WP_232218521.1">
    <property type="nucleotide sequence ID" value="NZ_CP010969.1"/>
</dbReference>
<dbReference type="SUPFAM" id="SSF48452">
    <property type="entry name" value="TPR-like"/>
    <property type="match status" value="1"/>
</dbReference>
<accession>A0ABY4U1G3</accession>
<dbReference type="SMART" id="SM00028">
    <property type="entry name" value="TPR"/>
    <property type="match status" value="1"/>
</dbReference>
<sequence length="305" mass="35502">MGIPQVTSLKLNTLKTLFDNYEYKNIQEHKVLKEALSKYHVALKANKEISIFISPKTYSTPIVNKEPETINFINIFLQLQGMITAIHCSIMNNHVEVAEKLFIDILSKANIDLNLIYSQYEFQIHKAYTNTLFELVNQFISMEYGNKIIKDLTPHIKHYYNITYTLSTMLINNNHLDEAKELLTAALSNITIDDQVNAKDIGWCQYNLGVVYYKTGQLELAIKYYNSAIDRLPEEEEIIYNLWTIYGYHSDSKNIENLLNKMPEGSLKALLKLGRDLNNITNERLETMNSKNLLPYHVQRFELYK</sequence>
<keyword evidence="3" id="KW-1185">Reference proteome</keyword>
<dbReference type="Gene3D" id="1.25.40.10">
    <property type="entry name" value="Tetratricopeptide repeat domain"/>
    <property type="match status" value="1"/>
</dbReference>
<dbReference type="PROSITE" id="PS50005">
    <property type="entry name" value="TPR"/>
    <property type="match status" value="1"/>
</dbReference>
<gene>
    <name evidence="2" type="ORF">NBT09_06795</name>
</gene>
<organism evidence="2 3">
    <name type="scientific">Rickettsia conorii subsp. raoultii</name>
    <dbReference type="NCBI Taxonomy" id="369822"/>
    <lineage>
        <taxon>Bacteria</taxon>
        <taxon>Pseudomonadati</taxon>
        <taxon>Pseudomonadota</taxon>
        <taxon>Alphaproteobacteria</taxon>
        <taxon>Rickettsiales</taxon>
        <taxon>Rickettsiaceae</taxon>
        <taxon>Rickettsieae</taxon>
        <taxon>Rickettsia</taxon>
        <taxon>spotted fever group</taxon>
    </lineage>
</organism>
<reference evidence="2" key="1">
    <citation type="submission" date="2022-05" db="EMBL/GenBank/DDBJ databases">
        <title>Tracking Rickettsia raoultii infection dynamics in vivo by bioorthogonal metabolic labeling.</title>
        <authorList>
            <person name="Zhu D.-Y."/>
            <person name="Jia N."/>
            <person name="Li C."/>
            <person name="Zhang M.-Z."/>
            <person name="Liu H.-B."/>
            <person name="Cao W.-C."/>
        </authorList>
    </citation>
    <scope>NUCLEOTIDE SEQUENCE</scope>
    <source>
        <strain evidence="2">BIME</strain>
    </source>
</reference>
<keyword evidence="1" id="KW-0802">TPR repeat</keyword>
<feature type="repeat" description="TPR" evidence="1">
    <location>
        <begin position="202"/>
        <end position="235"/>
    </location>
</feature>